<proteinExistence type="predicted"/>
<sequence>MGSCRKEGILWVRWVHGRYIKGKSWWDLTPAPDGNWYWKKICQVKDIFKQNYVNQSNVEWQGTPVQSQAGRQLVNGGGGKGHATMLMRTRITSLGRAKQLEAVYSQSTIQPKFDNGYIETKCTKGDKLTTSAIISTAIYPLWSARNQATFNNKLIPPKQAVNQIKEQVRYRILHLNTISNTYKKCVDRLLQ</sequence>
<comment type="caution">
    <text evidence="1">The sequence shown here is derived from an EMBL/GenBank/DDBJ whole genome shotgun (WGS) entry which is preliminary data.</text>
</comment>
<dbReference type="AlphaFoldDB" id="A0A9Q1JGP1"/>
<keyword evidence="2" id="KW-1185">Reference proteome</keyword>
<dbReference type="OrthoDB" id="1104096at2759"/>
<evidence type="ECO:0000313" key="1">
    <source>
        <dbReference type="EMBL" id="KAJ8424187.1"/>
    </source>
</evidence>
<reference evidence="1" key="1">
    <citation type="submission" date="2022-04" db="EMBL/GenBank/DDBJ databases">
        <title>Carnegiea gigantea Genome sequencing and assembly v2.</title>
        <authorList>
            <person name="Copetti D."/>
            <person name="Sanderson M.J."/>
            <person name="Burquez A."/>
            <person name="Wojciechowski M.F."/>
        </authorList>
    </citation>
    <scope>NUCLEOTIDE SEQUENCE</scope>
    <source>
        <strain evidence="1">SGP5-SGP5p</strain>
        <tissue evidence="1">Aerial part</tissue>
    </source>
</reference>
<protein>
    <submittedName>
        <fullName evidence="1">Uncharacterized protein</fullName>
    </submittedName>
</protein>
<dbReference type="EMBL" id="JAKOGI010001746">
    <property type="protein sequence ID" value="KAJ8424187.1"/>
    <property type="molecule type" value="Genomic_DNA"/>
</dbReference>
<accession>A0A9Q1JGP1</accession>
<name>A0A9Q1JGP1_9CARY</name>
<organism evidence="1 2">
    <name type="scientific">Carnegiea gigantea</name>
    <dbReference type="NCBI Taxonomy" id="171969"/>
    <lineage>
        <taxon>Eukaryota</taxon>
        <taxon>Viridiplantae</taxon>
        <taxon>Streptophyta</taxon>
        <taxon>Embryophyta</taxon>
        <taxon>Tracheophyta</taxon>
        <taxon>Spermatophyta</taxon>
        <taxon>Magnoliopsida</taxon>
        <taxon>eudicotyledons</taxon>
        <taxon>Gunneridae</taxon>
        <taxon>Pentapetalae</taxon>
        <taxon>Caryophyllales</taxon>
        <taxon>Cactineae</taxon>
        <taxon>Cactaceae</taxon>
        <taxon>Cactoideae</taxon>
        <taxon>Echinocereeae</taxon>
        <taxon>Carnegiea</taxon>
    </lineage>
</organism>
<gene>
    <name evidence="1" type="ORF">Cgig2_033665</name>
</gene>
<evidence type="ECO:0000313" key="2">
    <source>
        <dbReference type="Proteomes" id="UP001153076"/>
    </source>
</evidence>
<dbReference type="Proteomes" id="UP001153076">
    <property type="component" value="Unassembled WGS sequence"/>
</dbReference>